<evidence type="ECO:0000313" key="2">
    <source>
        <dbReference type="Proteomes" id="UP000005463"/>
    </source>
</evidence>
<comment type="caution">
    <text evidence="1">The sequence shown here is derived from an EMBL/GenBank/DDBJ whole genome shotgun (WGS) entry which is preliminary data.</text>
</comment>
<dbReference type="Proteomes" id="UP000005463">
    <property type="component" value="Unassembled WGS sequence"/>
</dbReference>
<dbReference type="AlphaFoldDB" id="B1FKD1"/>
<dbReference type="PATRIC" id="fig|396596.7.peg.2966"/>
<dbReference type="EMBL" id="ABLC01000143">
    <property type="protein sequence ID" value="EDT01972.1"/>
    <property type="molecule type" value="Genomic_DNA"/>
</dbReference>
<gene>
    <name evidence="1" type="ORF">BamIOP4010DRAFT_4492</name>
</gene>
<organism evidence="1 2">
    <name type="scientific">Burkholderia ambifaria IOP40-10</name>
    <dbReference type="NCBI Taxonomy" id="396596"/>
    <lineage>
        <taxon>Bacteria</taxon>
        <taxon>Pseudomonadati</taxon>
        <taxon>Pseudomonadota</taxon>
        <taxon>Betaproteobacteria</taxon>
        <taxon>Burkholderiales</taxon>
        <taxon>Burkholderiaceae</taxon>
        <taxon>Burkholderia</taxon>
        <taxon>Burkholderia cepacia complex</taxon>
    </lineage>
</organism>
<protein>
    <submittedName>
        <fullName evidence="1">Uncharacterized protein</fullName>
    </submittedName>
</protein>
<sequence length="45" mass="4790">MLNFAATEASGAASHRTHILSLALPCQAAGNRPPDAWEFVPGRTR</sequence>
<reference evidence="1 2" key="1">
    <citation type="submission" date="2008-03" db="EMBL/GenBank/DDBJ databases">
        <title>Sequencing of the draft genome and assembly of Burkholderia ambifaria IOP40-10.</title>
        <authorList>
            <consortium name="US DOE Joint Genome Institute (JGI-PGF)"/>
            <person name="Copeland A."/>
            <person name="Lucas S."/>
            <person name="Lapidus A."/>
            <person name="Glavina del Rio T."/>
            <person name="Dalin E."/>
            <person name="Tice H."/>
            <person name="Bruce D."/>
            <person name="Goodwin L."/>
            <person name="Pitluck S."/>
            <person name="Larimer F."/>
            <person name="Land M.L."/>
            <person name="Hauser L."/>
            <person name="Tiedje J."/>
            <person name="Richardson P."/>
        </authorList>
    </citation>
    <scope>NUCLEOTIDE SEQUENCE [LARGE SCALE GENOMIC DNA]</scope>
    <source>
        <strain evidence="1 2">IOP40-10</strain>
    </source>
</reference>
<evidence type="ECO:0000313" key="1">
    <source>
        <dbReference type="EMBL" id="EDT01972.1"/>
    </source>
</evidence>
<accession>B1FKD1</accession>
<dbReference type="RefSeq" id="WP_006753643.1">
    <property type="nucleotide sequence ID" value="NZ_ABLC01000143.1"/>
</dbReference>
<proteinExistence type="predicted"/>
<name>B1FKD1_9BURK</name>